<name>A0ABS5BP79_9BACT</name>
<dbReference type="RefSeq" id="WP_210653547.1">
    <property type="nucleotide sequence ID" value="NZ_JAGKQQ010000001.1"/>
</dbReference>
<sequence>MTMKMKETYQVIAEAMPSKAEVGQELGNRVEEAKGFLGNVMSEIGSELGRLGVQGQAEVAQALFNGNAYVPYGEGQKGVEQETPQHGLPPVAQVEKQQEVEMEMER</sequence>
<dbReference type="EMBL" id="JAGKQQ010000001">
    <property type="protein sequence ID" value="MBP3955470.1"/>
    <property type="molecule type" value="Genomic_DNA"/>
</dbReference>
<organism evidence="2 3">
    <name type="scientific">Gemmata palustris</name>
    <dbReference type="NCBI Taxonomy" id="2822762"/>
    <lineage>
        <taxon>Bacteria</taxon>
        <taxon>Pseudomonadati</taxon>
        <taxon>Planctomycetota</taxon>
        <taxon>Planctomycetia</taxon>
        <taxon>Gemmatales</taxon>
        <taxon>Gemmataceae</taxon>
        <taxon>Gemmata</taxon>
    </lineage>
</organism>
<protein>
    <submittedName>
        <fullName evidence="2">Uncharacterized protein</fullName>
    </submittedName>
</protein>
<comment type="caution">
    <text evidence="2">The sequence shown here is derived from an EMBL/GenBank/DDBJ whole genome shotgun (WGS) entry which is preliminary data.</text>
</comment>
<evidence type="ECO:0000313" key="3">
    <source>
        <dbReference type="Proteomes" id="UP000676565"/>
    </source>
</evidence>
<reference evidence="2 3" key="1">
    <citation type="submission" date="2021-04" db="EMBL/GenBank/DDBJ databases">
        <authorList>
            <person name="Ivanova A."/>
        </authorList>
    </citation>
    <scope>NUCLEOTIDE SEQUENCE [LARGE SCALE GENOMIC DNA]</scope>
    <source>
        <strain evidence="2 3">G18</strain>
    </source>
</reference>
<proteinExistence type="predicted"/>
<gene>
    <name evidence="2" type="ORF">J8F10_09270</name>
</gene>
<evidence type="ECO:0000313" key="2">
    <source>
        <dbReference type="EMBL" id="MBP3955470.1"/>
    </source>
</evidence>
<feature type="compositionally biased region" description="Basic and acidic residues" evidence="1">
    <location>
        <begin position="96"/>
        <end position="106"/>
    </location>
</feature>
<keyword evidence="3" id="KW-1185">Reference proteome</keyword>
<accession>A0ABS5BP79</accession>
<feature type="region of interest" description="Disordered" evidence="1">
    <location>
        <begin position="75"/>
        <end position="106"/>
    </location>
</feature>
<dbReference type="Proteomes" id="UP000676565">
    <property type="component" value="Unassembled WGS sequence"/>
</dbReference>
<evidence type="ECO:0000256" key="1">
    <source>
        <dbReference type="SAM" id="MobiDB-lite"/>
    </source>
</evidence>